<dbReference type="AlphaFoldDB" id="A0A1E7FYE9"/>
<evidence type="ECO:0000313" key="3">
    <source>
        <dbReference type="Proteomes" id="UP000095751"/>
    </source>
</evidence>
<feature type="region of interest" description="Disordered" evidence="1">
    <location>
        <begin position="64"/>
        <end position="99"/>
    </location>
</feature>
<feature type="region of interest" description="Disordered" evidence="1">
    <location>
        <begin position="206"/>
        <end position="227"/>
    </location>
</feature>
<evidence type="ECO:0000256" key="1">
    <source>
        <dbReference type="SAM" id="MobiDB-lite"/>
    </source>
</evidence>
<keyword evidence="3" id="KW-1185">Reference proteome</keyword>
<feature type="compositionally biased region" description="Low complexity" evidence="1">
    <location>
        <begin position="84"/>
        <end position="96"/>
    </location>
</feature>
<gene>
    <name evidence="2" type="ORF">FRACYDRAFT_233007</name>
</gene>
<proteinExistence type="predicted"/>
<accession>A0A1E7FYE9</accession>
<reference evidence="2 3" key="1">
    <citation type="submission" date="2016-09" db="EMBL/GenBank/DDBJ databases">
        <title>Extensive genetic diversity and differential bi-allelic expression allows diatom success in the polar Southern Ocean.</title>
        <authorList>
            <consortium name="DOE Joint Genome Institute"/>
            <person name="Mock T."/>
            <person name="Otillar R.P."/>
            <person name="Strauss J."/>
            <person name="Dupont C."/>
            <person name="Frickenhaus S."/>
            <person name="Maumus F."/>
            <person name="Mcmullan M."/>
            <person name="Sanges R."/>
            <person name="Schmutz J."/>
            <person name="Toseland A."/>
            <person name="Valas R."/>
            <person name="Veluchamy A."/>
            <person name="Ward B.J."/>
            <person name="Allen A."/>
            <person name="Barry K."/>
            <person name="Falciatore A."/>
            <person name="Ferrante M."/>
            <person name="Fortunato A.E."/>
            <person name="Gloeckner G."/>
            <person name="Gruber A."/>
            <person name="Hipkin R."/>
            <person name="Janech M."/>
            <person name="Kroth P."/>
            <person name="Leese F."/>
            <person name="Lindquist E."/>
            <person name="Lyon B.R."/>
            <person name="Martin J."/>
            <person name="Mayer C."/>
            <person name="Parker M."/>
            <person name="Quesneville H."/>
            <person name="Raymond J."/>
            <person name="Uhlig C."/>
            <person name="Valentin K.U."/>
            <person name="Worden A.Z."/>
            <person name="Armbrust E.V."/>
            <person name="Bowler C."/>
            <person name="Green B."/>
            <person name="Moulton V."/>
            <person name="Van Oosterhout C."/>
            <person name="Grigoriev I."/>
        </authorList>
    </citation>
    <scope>NUCLEOTIDE SEQUENCE [LARGE SCALE GENOMIC DNA]</scope>
    <source>
        <strain evidence="2 3">CCMP1102</strain>
    </source>
</reference>
<evidence type="ECO:0000313" key="2">
    <source>
        <dbReference type="EMBL" id="OEU22843.1"/>
    </source>
</evidence>
<feature type="region of interest" description="Disordered" evidence="1">
    <location>
        <begin position="1"/>
        <end position="38"/>
    </location>
</feature>
<dbReference type="KEGG" id="fcy:FRACYDRAFT_233007"/>
<feature type="compositionally biased region" description="Polar residues" evidence="1">
    <location>
        <begin position="1"/>
        <end position="13"/>
    </location>
</feature>
<feature type="compositionally biased region" description="Low complexity" evidence="1">
    <location>
        <begin position="206"/>
        <end position="226"/>
    </location>
</feature>
<dbReference type="EMBL" id="KV784353">
    <property type="protein sequence ID" value="OEU22843.1"/>
    <property type="molecule type" value="Genomic_DNA"/>
</dbReference>
<dbReference type="Proteomes" id="UP000095751">
    <property type="component" value="Unassembled WGS sequence"/>
</dbReference>
<sequence length="244" mass="25852">MCVNCSNNSTANATKFHRSHGQTKRFVSQDNNNNDVKKTKKQRVTVATVTASATASPLLASATATATGTTTACRPQENSNSRGEAQQTQQQQETEAVPGVLSGGTHVIVGVTSKGLHCKICHKKGGYEQCHHDHSRHDVVDATTGTTVSMTELCDQIATLEQELATSSGANRNNPFTSTNSTMMNIRIERHGLACGYVTNDNFSDTDSSSIRSSSSASASSSAAGANVDPEDALCHLMEQFGLE</sequence>
<name>A0A1E7FYE9_9STRA</name>
<protein>
    <submittedName>
        <fullName evidence="2">Uncharacterized protein</fullName>
    </submittedName>
</protein>
<dbReference type="InParanoid" id="A0A1E7FYE9"/>
<organism evidence="2 3">
    <name type="scientific">Fragilariopsis cylindrus CCMP1102</name>
    <dbReference type="NCBI Taxonomy" id="635003"/>
    <lineage>
        <taxon>Eukaryota</taxon>
        <taxon>Sar</taxon>
        <taxon>Stramenopiles</taxon>
        <taxon>Ochrophyta</taxon>
        <taxon>Bacillariophyta</taxon>
        <taxon>Bacillariophyceae</taxon>
        <taxon>Bacillariophycidae</taxon>
        <taxon>Bacillariales</taxon>
        <taxon>Bacillariaceae</taxon>
        <taxon>Fragilariopsis</taxon>
    </lineage>
</organism>